<evidence type="ECO:0000313" key="13">
    <source>
        <dbReference type="EMBL" id="VHY02264.1"/>
    </source>
</evidence>
<feature type="domain" description="4Fe-4S ferredoxin-type" evidence="4">
    <location>
        <begin position="38"/>
        <end position="65"/>
    </location>
</feature>
<feature type="domain" description="4Fe-4S ferredoxin-type" evidence="4">
    <location>
        <begin position="2"/>
        <end position="31"/>
    </location>
</feature>
<dbReference type="Gene3D" id="3.30.70.20">
    <property type="match status" value="1"/>
</dbReference>
<protein>
    <submittedName>
        <fullName evidence="8">4Fe-4S binding protein</fullName>
    </submittedName>
    <submittedName>
        <fullName evidence="11">4Fe-4S ferredoxin, iron-sulfur binding domain-containing protein subunit delta</fullName>
    </submittedName>
    <submittedName>
        <fullName evidence="5">Putative 4Fe-4S ferredoxin, iron-sulfur binding domain protein, delta subunit</fullName>
    </submittedName>
    <submittedName>
        <fullName evidence="6">Putative oxidoreductase ferredoxin subunit</fullName>
    </submittedName>
    <submittedName>
        <fullName evidence="10">Uncharacterized Fe-S center protein</fullName>
    </submittedName>
</protein>
<dbReference type="InterPro" id="IPR017900">
    <property type="entry name" value="4Fe4S_Fe_S_CS"/>
</dbReference>
<dbReference type="InterPro" id="IPR017896">
    <property type="entry name" value="4Fe4S_Fe-S-bd"/>
</dbReference>
<dbReference type="OrthoDB" id="9804603at2"/>
<gene>
    <name evidence="7" type="ORF">BN1095_440103</name>
    <name evidence="5" type="ORF">BN1096_520277</name>
    <name evidence="6" type="ORF">BN1097_630343</name>
    <name evidence="8" type="ORF">KRM00_003178</name>
    <name evidence="9" type="ORF">KRQ00_000982</name>
    <name evidence="13" type="ORF">SAMEA1402366_01333</name>
    <name evidence="11" type="ORF">SAMEA1402399_00309</name>
    <name evidence="12" type="ORF">SAMEA1710456_01022</name>
    <name evidence="10" type="ORF">SAMEA3375112_02389</name>
</gene>
<dbReference type="EMBL" id="DAEQIJ010000003">
    <property type="protein sequence ID" value="HBH2619246.1"/>
    <property type="molecule type" value="Genomic_DNA"/>
</dbReference>
<dbReference type="GeneID" id="66354825"/>
<dbReference type="EMBL" id="CAADAT010000004">
    <property type="protein sequence ID" value="VFD53553.1"/>
    <property type="molecule type" value="Genomic_DNA"/>
</dbReference>
<dbReference type="GO" id="GO:0046872">
    <property type="term" value="F:metal ion binding"/>
    <property type="evidence" value="ECO:0007669"/>
    <property type="project" value="UniProtKB-KW"/>
</dbReference>
<dbReference type="EMBL" id="LK933116">
    <property type="protein sequence ID" value="CDT34581.1"/>
    <property type="molecule type" value="Genomic_DNA"/>
</dbReference>
<organism evidence="6">
    <name type="scientific">Clostridioides difficile</name>
    <name type="common">Peptoclostridium difficile</name>
    <dbReference type="NCBI Taxonomy" id="1496"/>
    <lineage>
        <taxon>Bacteria</taxon>
        <taxon>Bacillati</taxon>
        <taxon>Bacillota</taxon>
        <taxon>Clostridia</taxon>
        <taxon>Peptostreptococcales</taxon>
        <taxon>Peptostreptococcaceae</taxon>
        <taxon>Clostridioides</taxon>
    </lineage>
</organism>
<dbReference type="EMBL" id="DAEPXK010000043">
    <property type="protein sequence ID" value="HBH1543648.1"/>
    <property type="molecule type" value="Genomic_DNA"/>
</dbReference>
<dbReference type="EMBL" id="CAAJVP010000005">
    <property type="protein sequence ID" value="VHY02264.1"/>
    <property type="molecule type" value="Genomic_DNA"/>
</dbReference>
<evidence type="ECO:0000313" key="5">
    <source>
        <dbReference type="EMBL" id="CDS85422.1"/>
    </source>
</evidence>
<dbReference type="Proteomes" id="UP000411588">
    <property type="component" value="Unassembled WGS sequence"/>
</dbReference>
<dbReference type="Proteomes" id="UP000372533">
    <property type="component" value="Unassembled WGS sequence"/>
</dbReference>
<evidence type="ECO:0000256" key="2">
    <source>
        <dbReference type="ARBA" id="ARBA00023004"/>
    </source>
</evidence>
<proteinExistence type="predicted"/>
<dbReference type="Pfam" id="PF12838">
    <property type="entry name" value="Fer4_7"/>
    <property type="match status" value="1"/>
</dbReference>
<accession>A0A031WGT3</accession>
<dbReference type="OMA" id="NERGYHY"/>
<dbReference type="AlphaFoldDB" id="A0A031WGT3"/>
<evidence type="ECO:0000313" key="15">
    <source>
        <dbReference type="Proteomes" id="UP000346772"/>
    </source>
</evidence>
<evidence type="ECO:0000313" key="10">
    <source>
        <dbReference type="EMBL" id="SJS55164.1"/>
    </source>
</evidence>
<reference evidence="6" key="1">
    <citation type="submission" date="2014-07" db="EMBL/GenBank/DDBJ databases">
        <authorList>
            <person name="Monot Marc"/>
        </authorList>
    </citation>
    <scope>NUCLEOTIDE SEQUENCE</scope>
    <source>
        <strain evidence="7">7032989</strain>
        <strain evidence="6">7032994</strain>
    </source>
</reference>
<evidence type="ECO:0000256" key="1">
    <source>
        <dbReference type="ARBA" id="ARBA00022723"/>
    </source>
</evidence>
<dbReference type="Proteomes" id="UP000879542">
    <property type="component" value="Unassembled WGS sequence"/>
</dbReference>
<dbReference type="SUPFAM" id="SSF54862">
    <property type="entry name" value="4Fe-4S ferredoxins"/>
    <property type="match status" value="1"/>
</dbReference>
<reference evidence="8" key="4">
    <citation type="submission" date="2021-06" db="EMBL/GenBank/DDBJ databases">
        <authorList>
            <consortium name="NCBI Pathogen Detection Project"/>
        </authorList>
    </citation>
    <scope>NUCLEOTIDE SEQUENCE</scope>
    <source>
        <strain evidence="9">Clostridioides</strain>
        <strain evidence="8">HN1000</strain>
    </source>
</reference>
<evidence type="ECO:0000313" key="14">
    <source>
        <dbReference type="Proteomes" id="UP000189137"/>
    </source>
</evidence>
<evidence type="ECO:0000313" key="11">
    <source>
        <dbReference type="EMBL" id="VFD29270.1"/>
    </source>
</evidence>
<evidence type="ECO:0000313" key="17">
    <source>
        <dbReference type="Proteomes" id="UP000411588"/>
    </source>
</evidence>
<dbReference type="PANTHER" id="PTHR43122">
    <property type="entry name" value="FERREDOXIN SUBUNIT OF PYRUVATE:FLAVODOXIN OXIDOREDUCTASE-RELATED"/>
    <property type="match status" value="1"/>
</dbReference>
<evidence type="ECO:0000313" key="16">
    <source>
        <dbReference type="Proteomes" id="UP000372533"/>
    </source>
</evidence>
<reference evidence="8" key="2">
    <citation type="journal article" date="2018" name="Genome Biol.">
        <title>SKESA: strategic k-mer extension for scrupulous assemblies.</title>
        <authorList>
            <person name="Souvorov A."/>
            <person name="Agarwala R."/>
            <person name="Lipman D.J."/>
        </authorList>
    </citation>
    <scope>NUCLEOTIDE SEQUENCE</scope>
    <source>
        <strain evidence="9">Clostridioides</strain>
        <strain evidence="8">HN1000</strain>
    </source>
</reference>
<keyword evidence="1" id="KW-0479">Metal-binding</keyword>
<dbReference type="Proteomes" id="UP000878956">
    <property type="component" value="Unassembled WGS sequence"/>
</dbReference>
<evidence type="ECO:0000313" key="12">
    <source>
        <dbReference type="EMBL" id="VFD53553.1"/>
    </source>
</evidence>
<dbReference type="PROSITE" id="PS51379">
    <property type="entry name" value="4FE4S_FER_2"/>
    <property type="match status" value="2"/>
</dbReference>
<dbReference type="KEGG" id="pdf:CD630DERM_24291"/>
<dbReference type="EMBL" id="FUPS01000007">
    <property type="protein sequence ID" value="SJS55164.1"/>
    <property type="molecule type" value="Genomic_DNA"/>
</dbReference>
<keyword evidence="3" id="KW-0411">Iron-sulfur</keyword>
<sequence>MEKVKLSVERCKGCYLCIEACKKDAISLSDYTNKKGFVTIKVDEEKCIQCGACYTMCPDLVFEIL</sequence>
<dbReference type="PATRIC" id="fig|1496.1371.peg.156"/>
<evidence type="ECO:0000256" key="3">
    <source>
        <dbReference type="ARBA" id="ARBA00023014"/>
    </source>
</evidence>
<keyword evidence="2" id="KW-0408">Iron</keyword>
<name>A0A031WGT3_CLODI</name>
<dbReference type="RefSeq" id="WP_003416663.1">
    <property type="nucleotide sequence ID" value="NZ_AP025558.1"/>
</dbReference>
<dbReference type="EMBL" id="CAADAN010000001">
    <property type="protein sequence ID" value="VFD29270.1"/>
    <property type="molecule type" value="Genomic_DNA"/>
</dbReference>
<evidence type="ECO:0000313" key="8">
    <source>
        <dbReference type="EMBL" id="HBH1543648.1"/>
    </source>
</evidence>
<dbReference type="EMBL" id="LK932505">
    <property type="protein sequence ID" value="CDS85422.1"/>
    <property type="molecule type" value="Genomic_DNA"/>
</dbReference>
<dbReference type="PANTHER" id="PTHR43122:SF1">
    <property type="entry name" value="IRON-SULFUR-BINDING PROTEIN"/>
    <property type="match status" value="1"/>
</dbReference>
<dbReference type="Proteomes" id="UP000346772">
    <property type="component" value="Unassembled WGS sequence"/>
</dbReference>
<dbReference type="EMBL" id="LK932402">
    <property type="protein sequence ID" value="CDS87992.1"/>
    <property type="molecule type" value="Genomic_DNA"/>
</dbReference>
<dbReference type="PROSITE" id="PS00198">
    <property type="entry name" value="4FE4S_FER_1"/>
    <property type="match status" value="1"/>
</dbReference>
<dbReference type="Proteomes" id="UP000189137">
    <property type="component" value="Unassembled WGS sequence"/>
</dbReference>
<evidence type="ECO:0000313" key="6">
    <source>
        <dbReference type="EMBL" id="CDS87992.1"/>
    </source>
</evidence>
<evidence type="ECO:0000259" key="4">
    <source>
        <dbReference type="PROSITE" id="PS51379"/>
    </source>
</evidence>
<evidence type="ECO:0000313" key="7">
    <source>
        <dbReference type="EMBL" id="CDT34581.1"/>
    </source>
</evidence>
<dbReference type="GO" id="GO:0051536">
    <property type="term" value="F:iron-sulfur cluster binding"/>
    <property type="evidence" value="ECO:0007669"/>
    <property type="project" value="UniProtKB-KW"/>
</dbReference>
<evidence type="ECO:0000313" key="9">
    <source>
        <dbReference type="EMBL" id="HBH2619246.1"/>
    </source>
</evidence>
<reference evidence="15 17" key="3">
    <citation type="submission" date="2019-02" db="EMBL/GenBank/DDBJ databases">
        <authorList>
            <consortium name="Pathogen Informatics"/>
        </authorList>
    </citation>
    <scope>NUCLEOTIDE SEQUENCE [LARGE SCALE GENOMIC DNA]</scope>
    <source>
        <strain evidence="12 15">078GUE027</strain>
        <strain evidence="17">clo34</strain>
        <strain evidence="11">Clo34</strain>
        <strain evidence="13">Tl291</strain>
        <strain evidence="16">tl291</strain>
        <strain evidence="10 14">VRECD0157</strain>
    </source>
</reference>